<evidence type="ECO:0000313" key="5">
    <source>
        <dbReference type="EMBL" id="ADD03880.1"/>
    </source>
</evidence>
<evidence type="ECO:0000259" key="4">
    <source>
        <dbReference type="Pfam" id="PF26255"/>
    </source>
</evidence>
<dbReference type="InterPro" id="IPR058677">
    <property type="entry name" value="ORF4_N"/>
</dbReference>
<dbReference type="InterPro" id="IPR018391">
    <property type="entry name" value="PQQ_b-propeller_rpt"/>
</dbReference>
<dbReference type="Proteomes" id="UP000011543">
    <property type="component" value="Unassembled WGS sequence"/>
</dbReference>
<keyword evidence="7" id="KW-1185">Reference proteome</keyword>
<dbReference type="EMBL" id="CP001932">
    <property type="protein sequence ID" value="ADD03880.1"/>
    <property type="molecule type" value="Genomic_DNA"/>
</dbReference>
<keyword evidence="2" id="KW-1133">Transmembrane helix</keyword>
<dbReference type="STRING" id="547559.Nmag_0288"/>
<dbReference type="SMART" id="SM00564">
    <property type="entry name" value="PQQ"/>
    <property type="match status" value="4"/>
</dbReference>
<organism evidence="5 7">
    <name type="scientific">Natrialba magadii (strain ATCC 43099 / DSM 3394 / CCM 3739 / CIP 104546 / IAM 13178 / JCM 8861 / NBRC 102185 / NCIMB 2190 / MS3)</name>
    <name type="common">Natronobacterium magadii</name>
    <dbReference type="NCBI Taxonomy" id="547559"/>
    <lineage>
        <taxon>Archaea</taxon>
        <taxon>Methanobacteriati</taxon>
        <taxon>Methanobacteriota</taxon>
        <taxon>Stenosarchaea group</taxon>
        <taxon>Halobacteria</taxon>
        <taxon>Halobacteriales</taxon>
        <taxon>Natrialbaceae</taxon>
        <taxon>Natrialba</taxon>
    </lineage>
</organism>
<feature type="compositionally biased region" description="Basic and acidic residues" evidence="1">
    <location>
        <begin position="21"/>
        <end position="32"/>
    </location>
</feature>
<feature type="compositionally biased region" description="Acidic residues" evidence="1">
    <location>
        <begin position="77"/>
        <end position="89"/>
    </location>
</feature>
<dbReference type="Pfam" id="PF26255">
    <property type="entry name" value="Viral_env_HRPV"/>
    <property type="match status" value="1"/>
</dbReference>
<dbReference type="HOGENOM" id="CLU_323817_0_0_2"/>
<dbReference type="KEGG" id="nmg:Nmag_0288"/>
<feature type="region of interest" description="Disordered" evidence="1">
    <location>
        <begin position="60"/>
        <end position="104"/>
    </location>
</feature>
<evidence type="ECO:0000256" key="2">
    <source>
        <dbReference type="SAM" id="Phobius"/>
    </source>
</evidence>
<dbReference type="PANTHER" id="PTHR34512:SF30">
    <property type="entry name" value="OUTER MEMBRANE PROTEIN ASSEMBLY FACTOR BAMB"/>
    <property type="match status" value="1"/>
</dbReference>
<gene>
    <name evidence="5" type="ordered locus">Nmag_0288</name>
    <name evidence="6" type="ORF">C500_01865</name>
</gene>
<dbReference type="PROSITE" id="PS51318">
    <property type="entry name" value="TAT"/>
    <property type="match status" value="1"/>
</dbReference>
<dbReference type="AlphaFoldDB" id="D3SX60"/>
<feature type="domain" description="Pyrrolo-quinoline quinone repeat" evidence="3">
    <location>
        <begin position="611"/>
        <end position="724"/>
    </location>
</feature>
<accession>D3SX60</accession>
<reference evidence="5 7" key="2">
    <citation type="journal article" date="2012" name="BMC Genomics">
        <title>A comparative genomics perspective on the genetic content of the alkaliphilic haloarchaeon Natrialba magadii ATCC 43099T.</title>
        <authorList>
            <person name="Siddaramappa S."/>
            <person name="Challacombe J.F."/>
            <person name="Decastro R.E."/>
            <person name="Pfeiffer F."/>
            <person name="Sastre D.E."/>
            <person name="Gimenez M.I."/>
            <person name="Paggi R.A."/>
            <person name="Detter J.C."/>
            <person name="Davenport K.W."/>
            <person name="Goodwin L.A."/>
            <person name="Kyrpides N."/>
            <person name="Tapia R."/>
            <person name="Pitluck S."/>
            <person name="Lucas S."/>
            <person name="Woyke T."/>
            <person name="Maupin-Furlow J.A."/>
        </authorList>
    </citation>
    <scope>NUCLEOTIDE SEQUENCE [LARGE SCALE GENOMIC DNA]</scope>
    <source>
        <strain evidence="5">ATCC 43099</strain>
        <strain evidence="7">ATCC 43099 / DSM 3394 / CCM 3739 / CIP 104546 / IAM 13178 / JCM 8861 / NBRC 102185 / NCIMB 2190 / MS3</strain>
    </source>
</reference>
<dbReference type="SUPFAM" id="SSF50998">
    <property type="entry name" value="Quinoprotein alcohol dehydrogenase-like"/>
    <property type="match status" value="1"/>
</dbReference>
<evidence type="ECO:0000313" key="7">
    <source>
        <dbReference type="Proteomes" id="UP000001879"/>
    </source>
</evidence>
<keyword evidence="2" id="KW-0472">Membrane</keyword>
<dbReference type="PaxDb" id="547559-Nmag_0288"/>
<dbReference type="OrthoDB" id="206221at2157"/>
<evidence type="ECO:0000313" key="6">
    <source>
        <dbReference type="EMBL" id="ELY33539.1"/>
    </source>
</evidence>
<dbReference type="GeneID" id="8823109"/>
<feature type="compositionally biased region" description="Low complexity" evidence="1">
    <location>
        <begin position="60"/>
        <end position="76"/>
    </location>
</feature>
<keyword evidence="2" id="KW-0812">Transmembrane</keyword>
<feature type="transmembrane region" description="Helical" evidence="2">
    <location>
        <begin position="866"/>
        <end position="890"/>
    </location>
</feature>
<dbReference type="PATRIC" id="fig|547559.17.peg.350"/>
<dbReference type="PANTHER" id="PTHR34512">
    <property type="entry name" value="CELL SURFACE PROTEIN"/>
    <property type="match status" value="1"/>
</dbReference>
<dbReference type="InterPro" id="IPR002372">
    <property type="entry name" value="PQQ_rpt_dom"/>
</dbReference>
<evidence type="ECO:0008006" key="9">
    <source>
        <dbReference type="Google" id="ProtNLM"/>
    </source>
</evidence>
<proteinExistence type="predicted"/>
<name>D3SX60_NATMM</name>
<dbReference type="InterPro" id="IPR011047">
    <property type="entry name" value="Quinoprotein_ADH-like_sf"/>
</dbReference>
<sequence>MTTDISTDETRSTDSPQPTAHELEHVDLDKNGLAEDGLPIGRFLEADASRRDVLRGLGAAGTATVGGSAIGATGAAAEEDGDTEDDDHETPDWHYDPEGDAPTAMTTAGQAYWVDDDIAEPEADETILHSTAVSERESYDAHLTTLGNHIEDMSTIASLEARNEIANSWEDNESQTSGYSNTLSRIRDYYAEPHEKNHYELTNKALTQLSHLAHTAQADDDVEDDFIAFFVDNSSHPDEELAMATLTNERVETEFELHNGDTITMESPELYVQTESGDGEFRGPLSAEIIDSWDSEEETFELEADDGETWETSLNFTVMSVGDPEDGGLESETVFWGAEFAGLLEEIEDQSDRVTGNYSEDFVEDLYAELDDGNIEPSDIRGAEGNARFLAGTDDASSDALRMALLQQLNMEQADLSEVASMTITYSGYTAQETREADDEIYRAPSDWVQDRTMEGFFQARELPDSGLSTDQTYAAGTTSHVVVYDSGYMCLLDPVNDEIIWEYDPNHGGSLEGFEVGLRSGVSFGAYASTDNTYAIDLWTGEELWTDSTGSRPYAAAEISETEVVLTDGDLRKLSIETGDELETIPYSHGSPEELVYYDDMLVLGDVTEDLVAAIDPESGNELWTFETENSPMFIDCYDGYIAVGTRDKIYLAESDDDDFDPDWSVDSSSDFRRLTLTDGGVLVLEGDDVRYLDRSDGDELWTASPSSSTRHAVRTADSDAVICFDWDDDEAFYLDLDSGSRTSTLDAGDSFGAGVPLLPDTPVDGLVDMPLIYDAPEGEEVPMHHGSVTIDEMTDSDGNVIEDYDGENWGRPEYDSYDSQEFVEQVEKTENYQIEEYWTEEGDNIDVSLPGLGDIGDFGRGSALVGLAVIAGVIMVVVSIVTDIVPILGD</sequence>
<dbReference type="Proteomes" id="UP000001879">
    <property type="component" value="Chromosome"/>
</dbReference>
<reference evidence="7" key="1">
    <citation type="submission" date="2010-02" db="EMBL/GenBank/DDBJ databases">
        <title>Complete sequence of chromosome of Natrialba magadii ATCC 43099.</title>
        <authorList>
            <consortium name="US DOE Joint Genome Institute"/>
            <person name="Lucas S."/>
            <person name="Copeland A."/>
            <person name="Lapidus A."/>
            <person name="Cheng J.-F."/>
            <person name="Bruce D."/>
            <person name="Goodwin L."/>
            <person name="Pitluck S."/>
            <person name="Davenport K."/>
            <person name="Saunders E."/>
            <person name="Detter J.C."/>
            <person name="Han C."/>
            <person name="Tapia R."/>
            <person name="Land M."/>
            <person name="Hauser L."/>
            <person name="Kyrpides N."/>
            <person name="Mikhailova N."/>
            <person name="De Castro R.E."/>
            <person name="Maupin-Furlow J.A."/>
            <person name="Woyke T."/>
        </authorList>
    </citation>
    <scope>NUCLEOTIDE SEQUENCE [LARGE SCALE GENOMIC DNA]</scope>
    <source>
        <strain evidence="7">ATCC 43099 / DSM 3394 / CCM 3739 / CIP 104546 / IAM 13178 / JCM 8861 / NBRC 102185 / NCIMB 2190 / MS3</strain>
    </source>
</reference>
<reference evidence="5" key="4">
    <citation type="submission" date="2016-09" db="EMBL/GenBank/DDBJ databases">
        <authorList>
            <person name="Pfeiffer F."/>
        </authorList>
    </citation>
    <scope>NUCLEOTIDE SEQUENCE</scope>
    <source>
        <strain evidence="5">ATCC 43099</strain>
    </source>
</reference>
<protein>
    <recommendedName>
        <fullName evidence="9">Pyrrolo-quinoline quinone</fullName>
    </recommendedName>
</protein>
<evidence type="ECO:0000313" key="8">
    <source>
        <dbReference type="Proteomes" id="UP000011543"/>
    </source>
</evidence>
<dbReference type="Gene3D" id="2.130.10.10">
    <property type="entry name" value="YVTN repeat-like/Quinoprotein amine dehydrogenase"/>
    <property type="match status" value="1"/>
</dbReference>
<dbReference type="EMBL" id="AOHS01000009">
    <property type="protein sequence ID" value="ELY33539.1"/>
    <property type="molecule type" value="Genomic_DNA"/>
</dbReference>
<dbReference type="InterPro" id="IPR006311">
    <property type="entry name" value="TAT_signal"/>
</dbReference>
<feature type="region of interest" description="Disordered" evidence="1">
    <location>
        <begin position="1"/>
        <end position="32"/>
    </location>
</feature>
<dbReference type="eggNOG" id="arCOG02933">
    <property type="taxonomic scope" value="Archaea"/>
</dbReference>
<dbReference type="Pfam" id="PF13360">
    <property type="entry name" value="PQQ_2"/>
    <property type="match status" value="1"/>
</dbReference>
<evidence type="ECO:0000256" key="1">
    <source>
        <dbReference type="SAM" id="MobiDB-lite"/>
    </source>
</evidence>
<evidence type="ECO:0000259" key="3">
    <source>
        <dbReference type="Pfam" id="PF13360"/>
    </source>
</evidence>
<reference evidence="6 8" key="3">
    <citation type="journal article" date="2014" name="PLoS Genet.">
        <title>Phylogenetically driven sequencing of extremely halophilic archaea reveals strategies for static and dynamic osmo-response.</title>
        <authorList>
            <person name="Becker E.A."/>
            <person name="Seitzer P.M."/>
            <person name="Tritt A."/>
            <person name="Larsen D."/>
            <person name="Krusor M."/>
            <person name="Yao A.I."/>
            <person name="Wu D."/>
            <person name="Madern D."/>
            <person name="Eisen J.A."/>
            <person name="Darling A.E."/>
            <person name="Facciotti M.T."/>
        </authorList>
    </citation>
    <scope>NUCLEOTIDE SEQUENCE [LARGE SCALE GENOMIC DNA]</scope>
    <source>
        <strain evidence="8">ATCC 43099 / DSM 3394 / CCM 3739 / CIP 104546 / IAM 13178 / JCM 8861 / NBRC 102185 / NCIMB 2190 / MS3</strain>
        <strain evidence="6">MS-3</strain>
    </source>
</reference>
<dbReference type="eggNOG" id="arCOG02556">
    <property type="taxonomic scope" value="Archaea"/>
</dbReference>
<dbReference type="InterPro" id="IPR015943">
    <property type="entry name" value="WD40/YVTN_repeat-like_dom_sf"/>
</dbReference>
<feature type="domain" description="Envelope protein N-terminal" evidence="4">
    <location>
        <begin position="113"/>
        <end position="410"/>
    </location>
</feature>
<dbReference type="RefSeq" id="WP_004213752.1">
    <property type="nucleotide sequence ID" value="NC_013922.1"/>
</dbReference>